<protein>
    <submittedName>
        <fullName evidence="1">Uncharacterized protein</fullName>
    </submittedName>
</protein>
<name>A0A9P9DBM8_9PLEO</name>
<evidence type="ECO:0000313" key="2">
    <source>
        <dbReference type="Proteomes" id="UP000700596"/>
    </source>
</evidence>
<evidence type="ECO:0000313" key="1">
    <source>
        <dbReference type="EMBL" id="KAH7116183.1"/>
    </source>
</evidence>
<sequence length="295" mass="34295">MEPAHLSLEAAKPHLLTLPYEIRHQILREALLASLCENESRPYATLPYGRNALPFDKPLHPVFSSYELNLMAHKSWHHKSSWGCEPMTRIMRACRQLYEEVYQLLWGDFVLHLAGPRPRDHSEWMAWLQEHNPRAIETVRHLQIRVTDVVEWCSEGREASRTENDEKKALRILKQIESYPNLTSVRFQIYMVETVRIPNADLKARAAERIMRIVKGCTNVRVSIFWEPDVAVSWAKSVVEECQARIGQSTRTPTLYRKYVEDFAGPRKTAGGQKWSYMKSNFPLRSTVAMQYACV</sequence>
<reference evidence="1" key="1">
    <citation type="journal article" date="2021" name="Nat. Commun.">
        <title>Genetic determinants of endophytism in the Arabidopsis root mycobiome.</title>
        <authorList>
            <person name="Mesny F."/>
            <person name="Miyauchi S."/>
            <person name="Thiergart T."/>
            <person name="Pickel B."/>
            <person name="Atanasova L."/>
            <person name="Karlsson M."/>
            <person name="Huettel B."/>
            <person name="Barry K.W."/>
            <person name="Haridas S."/>
            <person name="Chen C."/>
            <person name="Bauer D."/>
            <person name="Andreopoulos W."/>
            <person name="Pangilinan J."/>
            <person name="LaButti K."/>
            <person name="Riley R."/>
            <person name="Lipzen A."/>
            <person name="Clum A."/>
            <person name="Drula E."/>
            <person name="Henrissat B."/>
            <person name="Kohler A."/>
            <person name="Grigoriev I.V."/>
            <person name="Martin F.M."/>
            <person name="Hacquard S."/>
        </authorList>
    </citation>
    <scope>NUCLEOTIDE SEQUENCE</scope>
    <source>
        <strain evidence="1">MPI-CAGE-CH-0243</strain>
    </source>
</reference>
<dbReference type="EMBL" id="JAGMWT010000015">
    <property type="protein sequence ID" value="KAH7116183.1"/>
    <property type="molecule type" value="Genomic_DNA"/>
</dbReference>
<proteinExistence type="predicted"/>
<dbReference type="OrthoDB" id="3796812at2759"/>
<accession>A0A9P9DBM8</accession>
<dbReference type="Proteomes" id="UP000700596">
    <property type="component" value="Unassembled WGS sequence"/>
</dbReference>
<keyword evidence="2" id="KW-1185">Reference proteome</keyword>
<comment type="caution">
    <text evidence="1">The sequence shown here is derived from an EMBL/GenBank/DDBJ whole genome shotgun (WGS) entry which is preliminary data.</text>
</comment>
<dbReference type="AlphaFoldDB" id="A0A9P9DBM8"/>
<gene>
    <name evidence="1" type="ORF">B0J11DRAFT_119159</name>
</gene>
<organism evidence="1 2">
    <name type="scientific">Dendryphion nanum</name>
    <dbReference type="NCBI Taxonomy" id="256645"/>
    <lineage>
        <taxon>Eukaryota</taxon>
        <taxon>Fungi</taxon>
        <taxon>Dikarya</taxon>
        <taxon>Ascomycota</taxon>
        <taxon>Pezizomycotina</taxon>
        <taxon>Dothideomycetes</taxon>
        <taxon>Pleosporomycetidae</taxon>
        <taxon>Pleosporales</taxon>
        <taxon>Torulaceae</taxon>
        <taxon>Dendryphion</taxon>
    </lineage>
</organism>